<dbReference type="GO" id="GO:0008233">
    <property type="term" value="F:peptidase activity"/>
    <property type="evidence" value="ECO:0007669"/>
    <property type="project" value="UniProtKB-KW"/>
</dbReference>
<evidence type="ECO:0000313" key="13">
    <source>
        <dbReference type="EMBL" id="ROT67571.1"/>
    </source>
</evidence>
<accession>A0A3R7NV57</accession>
<reference evidence="13 14" key="2">
    <citation type="submission" date="2019-01" db="EMBL/GenBank/DDBJ databases">
        <title>The decoding of complex shrimp genome reveals the adaptation for benthos swimmer, frequently molting mechanism and breeding impact on genome.</title>
        <authorList>
            <person name="Sun Y."/>
            <person name="Gao Y."/>
            <person name="Yu Y."/>
        </authorList>
    </citation>
    <scope>NUCLEOTIDE SEQUENCE [LARGE SCALE GENOMIC DNA]</scope>
    <source>
        <tissue evidence="13">Muscle</tissue>
    </source>
</reference>
<evidence type="ECO:0000256" key="12">
    <source>
        <dbReference type="SAM" id="MobiDB-lite"/>
    </source>
</evidence>
<evidence type="ECO:0000256" key="3">
    <source>
        <dbReference type="ARBA" id="ARBA00022670"/>
    </source>
</evidence>
<dbReference type="GO" id="GO:0003697">
    <property type="term" value="F:single-stranded DNA binding"/>
    <property type="evidence" value="ECO:0007669"/>
    <property type="project" value="InterPro"/>
</dbReference>
<dbReference type="PANTHER" id="PTHR13604:SF0">
    <property type="entry name" value="ABASIC SITE PROCESSING PROTEIN HMCES"/>
    <property type="match status" value="1"/>
</dbReference>
<evidence type="ECO:0000256" key="9">
    <source>
        <dbReference type="ARBA" id="ARBA00030390"/>
    </source>
</evidence>
<keyword evidence="8" id="KW-0456">Lyase</keyword>
<gene>
    <name evidence="13" type="ORF">C7M84_014340</name>
</gene>
<dbReference type="SUPFAM" id="SSF143081">
    <property type="entry name" value="BB1717-like"/>
    <property type="match status" value="1"/>
</dbReference>
<keyword evidence="3" id="KW-0645">Protease</keyword>
<dbReference type="OrthoDB" id="2111841at2759"/>
<proteinExistence type="inferred from homology"/>
<feature type="compositionally biased region" description="Basic and acidic residues" evidence="12">
    <location>
        <begin position="314"/>
        <end position="338"/>
    </location>
</feature>
<dbReference type="GO" id="GO:0006508">
    <property type="term" value="P:proteolysis"/>
    <property type="evidence" value="ECO:0007669"/>
    <property type="project" value="UniProtKB-KW"/>
</dbReference>
<keyword evidence="4" id="KW-0227">DNA damage</keyword>
<keyword evidence="5" id="KW-0378">Hydrolase</keyword>
<dbReference type="InterPro" id="IPR003738">
    <property type="entry name" value="SRAP"/>
</dbReference>
<dbReference type="AlphaFoldDB" id="A0A3R7NV57"/>
<feature type="region of interest" description="Disordered" evidence="12">
    <location>
        <begin position="34"/>
        <end position="53"/>
    </location>
</feature>
<evidence type="ECO:0000256" key="5">
    <source>
        <dbReference type="ARBA" id="ARBA00022801"/>
    </source>
</evidence>
<protein>
    <recommendedName>
        <fullName evidence="2">Abasic site processing protein HMCES</fullName>
    </recommendedName>
    <alternativeName>
        <fullName evidence="9">Embryonic stem cell-specific 5-hydroxymethylcytosine-binding protein</fullName>
    </alternativeName>
    <alternativeName>
        <fullName evidence="10">Peptidase HMCES</fullName>
    </alternativeName>
    <alternativeName>
        <fullName evidence="11">SRAP domain-containing protein 1</fullName>
    </alternativeName>
</protein>
<organism evidence="13 14">
    <name type="scientific">Penaeus vannamei</name>
    <name type="common">Whiteleg shrimp</name>
    <name type="synonym">Litopenaeus vannamei</name>
    <dbReference type="NCBI Taxonomy" id="6689"/>
    <lineage>
        <taxon>Eukaryota</taxon>
        <taxon>Metazoa</taxon>
        <taxon>Ecdysozoa</taxon>
        <taxon>Arthropoda</taxon>
        <taxon>Crustacea</taxon>
        <taxon>Multicrustacea</taxon>
        <taxon>Malacostraca</taxon>
        <taxon>Eumalacostraca</taxon>
        <taxon>Eucarida</taxon>
        <taxon>Decapoda</taxon>
        <taxon>Dendrobranchiata</taxon>
        <taxon>Penaeoidea</taxon>
        <taxon>Penaeidae</taxon>
        <taxon>Penaeus</taxon>
    </lineage>
</organism>
<feature type="compositionally biased region" description="Polar residues" evidence="12">
    <location>
        <begin position="43"/>
        <end position="53"/>
    </location>
</feature>
<evidence type="ECO:0000256" key="1">
    <source>
        <dbReference type="ARBA" id="ARBA00008136"/>
    </source>
</evidence>
<keyword evidence="14" id="KW-1185">Reference proteome</keyword>
<dbReference type="Gene3D" id="3.90.1680.10">
    <property type="entry name" value="SOS response associated peptidase-like"/>
    <property type="match status" value="1"/>
</dbReference>
<evidence type="ECO:0000256" key="6">
    <source>
        <dbReference type="ARBA" id="ARBA00023124"/>
    </source>
</evidence>
<dbReference type="STRING" id="6689.A0A3R7NV57"/>
<dbReference type="Pfam" id="PF02586">
    <property type="entry name" value="SRAP"/>
    <property type="match status" value="1"/>
</dbReference>
<keyword evidence="6" id="KW-0190">Covalent protein-DNA linkage</keyword>
<feature type="region of interest" description="Disordered" evidence="12">
    <location>
        <begin position="267"/>
        <end position="355"/>
    </location>
</feature>
<sequence length="355" mass="40128">MCGRTACTLAPDEVCKACSSRALDSKGNKQYRAADWRDHPGNHNYSPRQNVAPTSFTPVMLSERHVRGVKRQSEGEEVPSKYVIQPMMWGLIPPFYKGPSATGHGFKTNNCRVEDIEEKKSYKPSLLKGQRCVVLCDGFYEWQSTKGEKDKQPYFIYAPQPEGVEIWNRDTWDKPDVWSAEEGWKGPRLLKIAGLFSSWTSTEGEEVMSYTVVTMESGKKFGELHHRVPAILETDQDVEDWLDHSRLGYKEALANLKNETEITWHPVSKSVNNSRNQEGDLMSPASLDQKPKETASSKLMASWLSKAPPKQSGIKKEPTTPDSIKKESQAASVKKEVKPSPLAKWLKKEPKNEKE</sequence>
<comment type="caution">
    <text evidence="13">The sequence shown here is derived from an EMBL/GenBank/DDBJ whole genome shotgun (WGS) entry which is preliminary data.</text>
</comment>
<keyword evidence="7" id="KW-0238">DNA-binding</keyword>
<evidence type="ECO:0000256" key="10">
    <source>
        <dbReference type="ARBA" id="ARBA00030898"/>
    </source>
</evidence>
<dbReference type="GO" id="GO:0016829">
    <property type="term" value="F:lyase activity"/>
    <property type="evidence" value="ECO:0007669"/>
    <property type="project" value="UniProtKB-KW"/>
</dbReference>
<evidence type="ECO:0000256" key="4">
    <source>
        <dbReference type="ARBA" id="ARBA00022763"/>
    </source>
</evidence>
<evidence type="ECO:0000313" key="14">
    <source>
        <dbReference type="Proteomes" id="UP000283509"/>
    </source>
</evidence>
<name>A0A3R7NV57_PENVA</name>
<comment type="similarity">
    <text evidence="1">Belongs to the SOS response-associated peptidase family.</text>
</comment>
<evidence type="ECO:0000256" key="2">
    <source>
        <dbReference type="ARBA" id="ARBA00015888"/>
    </source>
</evidence>
<dbReference type="EMBL" id="QCYY01002799">
    <property type="protein sequence ID" value="ROT67571.1"/>
    <property type="molecule type" value="Genomic_DNA"/>
</dbReference>
<reference evidence="13 14" key="1">
    <citation type="submission" date="2018-04" db="EMBL/GenBank/DDBJ databases">
        <authorList>
            <person name="Zhang X."/>
            <person name="Yuan J."/>
            <person name="Li F."/>
            <person name="Xiang J."/>
        </authorList>
    </citation>
    <scope>NUCLEOTIDE SEQUENCE [LARGE SCALE GENOMIC DNA]</scope>
    <source>
        <tissue evidence="13">Muscle</tissue>
    </source>
</reference>
<dbReference type="InterPro" id="IPR036590">
    <property type="entry name" value="SRAP-like"/>
</dbReference>
<feature type="compositionally biased region" description="Basic and acidic residues" evidence="12">
    <location>
        <begin position="346"/>
        <end position="355"/>
    </location>
</feature>
<evidence type="ECO:0000256" key="11">
    <source>
        <dbReference type="ARBA" id="ARBA00031130"/>
    </source>
</evidence>
<dbReference type="PANTHER" id="PTHR13604">
    <property type="entry name" value="DC12-RELATED"/>
    <property type="match status" value="1"/>
</dbReference>
<evidence type="ECO:0000256" key="8">
    <source>
        <dbReference type="ARBA" id="ARBA00023239"/>
    </source>
</evidence>
<evidence type="ECO:0000256" key="7">
    <source>
        <dbReference type="ARBA" id="ARBA00023125"/>
    </source>
</evidence>
<dbReference type="Proteomes" id="UP000283509">
    <property type="component" value="Unassembled WGS sequence"/>
</dbReference>
<dbReference type="GO" id="GO:0106300">
    <property type="term" value="P:protein-DNA covalent cross-linking repair"/>
    <property type="evidence" value="ECO:0007669"/>
    <property type="project" value="InterPro"/>
</dbReference>